<dbReference type="PANTHER" id="PTHR23023">
    <property type="entry name" value="DIMETHYLANILINE MONOOXYGENASE"/>
    <property type="match status" value="1"/>
</dbReference>
<keyword evidence="5" id="KW-0560">Oxidoreductase</keyword>
<evidence type="ECO:0000313" key="7">
    <source>
        <dbReference type="Proteomes" id="UP000076871"/>
    </source>
</evidence>
<keyword evidence="4" id="KW-0521">NADP</keyword>
<dbReference type="RefSeq" id="XP_040757772.1">
    <property type="nucleotide sequence ID" value="XM_040903025.1"/>
</dbReference>
<keyword evidence="2" id="KW-0285">Flavoprotein</keyword>
<reference evidence="6 7" key="1">
    <citation type="journal article" date="2016" name="Mol. Biol. Evol.">
        <title>Comparative Genomics of Early-Diverging Mushroom-Forming Fungi Provides Insights into the Origins of Lignocellulose Decay Capabilities.</title>
        <authorList>
            <person name="Nagy L.G."/>
            <person name="Riley R."/>
            <person name="Tritt A."/>
            <person name="Adam C."/>
            <person name="Daum C."/>
            <person name="Floudas D."/>
            <person name="Sun H."/>
            <person name="Yadav J.S."/>
            <person name="Pangilinan J."/>
            <person name="Larsson K.H."/>
            <person name="Matsuura K."/>
            <person name="Barry K."/>
            <person name="Labutti K."/>
            <person name="Kuo R."/>
            <person name="Ohm R.A."/>
            <person name="Bhattacharya S.S."/>
            <person name="Shirouzu T."/>
            <person name="Yoshinaga Y."/>
            <person name="Martin F.M."/>
            <person name="Grigoriev I.V."/>
            <person name="Hibbett D.S."/>
        </authorList>
    </citation>
    <scope>NUCLEOTIDE SEQUENCE [LARGE SCALE GENOMIC DNA]</scope>
    <source>
        <strain evidence="6 7">93-53</strain>
    </source>
</reference>
<evidence type="ECO:0000256" key="3">
    <source>
        <dbReference type="ARBA" id="ARBA00022827"/>
    </source>
</evidence>
<evidence type="ECO:0000256" key="1">
    <source>
        <dbReference type="ARBA" id="ARBA00009183"/>
    </source>
</evidence>
<keyword evidence="3" id="KW-0274">FAD</keyword>
<dbReference type="InterPro" id="IPR020946">
    <property type="entry name" value="Flavin_mOase-like"/>
</dbReference>
<dbReference type="OrthoDB" id="66881at2759"/>
<evidence type="ECO:0000313" key="6">
    <source>
        <dbReference type="EMBL" id="KZT00032.1"/>
    </source>
</evidence>
<sequence>MSNCQNLKAVIFEASPSLGGIWSPDHPHHRPLMTTNICRHTCTFSDVPWPADAGRERKDLFRYSGDMGHFLDVYAQTYVDKADVRLNTKVASVDYQDGKWMVKSVSTQQDGNSVAHVEVFHYLIIATGFFSSPYIPDLPGIDNFPVLEHSAMFKDPDAYLDKTVAVVGGSLSAVEIAGALSPYARKVHHITPRPFYVSPLYTPTNSSAMPSFLPWDLLSYNRTDLNGRRTEAINPTPAANRSTHAYFQSLFPNNLLPSFEFDTSTPAQVGMSELYRGGIQTGIVQTYLARLAAVDTTTGELVLSTGDRIDRPDVVIMCTGYNIVLPYLSQSARDAISFQPNNRSVPFLSHRLVLHPDLPNAGFVGMYRGSYYGVIELQARYLAAIFSGAQSWPSDDEMKEGVALEESVREASSKSGIQFPHGDYAGLFESYADLLGIPMSDATYVVAANYPLEVTHDVEEIRLDTESAFTLMTSGTWVRGAAFRSWAGQWQVDRTVHSASQPAMNGQFVGFGTFLMRPMTGPLTGPGAMTEAVIREYLYHERGVFISATGESAEEQRTAVYRYDPASDTIAVWSVVRADYEQPPDEDQTDSWQHNIEAVSRDSPNESSFAEQHGSDGWCAIGRGSEVAVLASYKFVFNGAEVTQFEIRDSSSEGVVSETTFTRP</sequence>
<dbReference type="GO" id="GO:0050660">
    <property type="term" value="F:flavin adenine dinucleotide binding"/>
    <property type="evidence" value="ECO:0007669"/>
    <property type="project" value="InterPro"/>
</dbReference>
<dbReference type="GO" id="GO:0004499">
    <property type="term" value="F:N,N-dimethylaniline monooxygenase activity"/>
    <property type="evidence" value="ECO:0007669"/>
    <property type="project" value="InterPro"/>
</dbReference>
<dbReference type="InterPro" id="IPR050346">
    <property type="entry name" value="FMO-like"/>
</dbReference>
<dbReference type="Proteomes" id="UP000076871">
    <property type="component" value="Unassembled WGS sequence"/>
</dbReference>
<dbReference type="SUPFAM" id="SSF51905">
    <property type="entry name" value="FAD/NAD(P)-binding domain"/>
    <property type="match status" value="1"/>
</dbReference>
<dbReference type="GO" id="GO:0050661">
    <property type="term" value="F:NADP binding"/>
    <property type="evidence" value="ECO:0007669"/>
    <property type="project" value="InterPro"/>
</dbReference>
<keyword evidence="7" id="KW-1185">Reference proteome</keyword>
<dbReference type="PRINTS" id="PR00370">
    <property type="entry name" value="FMOXYGENASE"/>
</dbReference>
<dbReference type="InParanoid" id="A0A165B162"/>
<organism evidence="6 7">
    <name type="scientific">Laetiporus sulphureus 93-53</name>
    <dbReference type="NCBI Taxonomy" id="1314785"/>
    <lineage>
        <taxon>Eukaryota</taxon>
        <taxon>Fungi</taxon>
        <taxon>Dikarya</taxon>
        <taxon>Basidiomycota</taxon>
        <taxon>Agaricomycotina</taxon>
        <taxon>Agaricomycetes</taxon>
        <taxon>Polyporales</taxon>
        <taxon>Laetiporus</taxon>
    </lineage>
</organism>
<evidence type="ECO:0000256" key="5">
    <source>
        <dbReference type="ARBA" id="ARBA00023002"/>
    </source>
</evidence>
<dbReference type="EMBL" id="KV427700">
    <property type="protein sequence ID" value="KZT00032.1"/>
    <property type="molecule type" value="Genomic_DNA"/>
</dbReference>
<comment type="similarity">
    <text evidence="1">Belongs to the FMO family.</text>
</comment>
<dbReference type="AlphaFoldDB" id="A0A165B162"/>
<dbReference type="InterPro" id="IPR000960">
    <property type="entry name" value="Flavin_mOase"/>
</dbReference>
<dbReference type="Pfam" id="PF00743">
    <property type="entry name" value="FMO-like"/>
    <property type="match status" value="1"/>
</dbReference>
<dbReference type="GeneID" id="63820056"/>
<gene>
    <name evidence="6" type="ORF">LAESUDRAFT_577900</name>
</gene>
<protein>
    <submittedName>
        <fullName evidence="6">FAD/NAD(P)-binding domain-containing protein</fullName>
    </submittedName>
</protein>
<accession>A0A165B162</accession>
<dbReference type="InterPro" id="IPR036188">
    <property type="entry name" value="FAD/NAD-bd_sf"/>
</dbReference>
<name>A0A165B162_9APHY</name>
<dbReference type="STRING" id="1314785.A0A165B162"/>
<proteinExistence type="inferred from homology"/>
<evidence type="ECO:0000256" key="4">
    <source>
        <dbReference type="ARBA" id="ARBA00022857"/>
    </source>
</evidence>
<evidence type="ECO:0000256" key="2">
    <source>
        <dbReference type="ARBA" id="ARBA00022630"/>
    </source>
</evidence>
<dbReference type="Gene3D" id="3.50.50.60">
    <property type="entry name" value="FAD/NAD(P)-binding domain"/>
    <property type="match status" value="1"/>
</dbReference>